<dbReference type="CDD" id="cd06550">
    <property type="entry name" value="TM_ABC_iron-siderophores_like"/>
    <property type="match status" value="1"/>
</dbReference>
<accession>A0A0A2VSV5</accession>
<dbReference type="Pfam" id="PF07715">
    <property type="entry name" value="Plug"/>
    <property type="match status" value="1"/>
</dbReference>
<evidence type="ECO:0000256" key="2">
    <source>
        <dbReference type="ARBA" id="ARBA00004651"/>
    </source>
</evidence>
<dbReference type="PROSITE" id="PS51352">
    <property type="entry name" value="THIOREDOXIN_2"/>
    <property type="match status" value="1"/>
</dbReference>
<dbReference type="Proteomes" id="UP000030106">
    <property type="component" value="Unassembled WGS sequence"/>
</dbReference>
<keyword evidence="10 13" id="KW-0472">Membrane</keyword>
<feature type="domain" description="Thioredoxin" evidence="16">
    <location>
        <begin position="1757"/>
        <end position="1916"/>
    </location>
</feature>
<comment type="similarity">
    <text evidence="4">Belongs to the peroxiredoxin family. Prx5 subfamily.</text>
</comment>
<sequence length="2091" mass="226614">MKIKRNLLYPGVFFTFFSPLLFAADCNRLSCEENITVVSQTPAELPPASGTASRLGLTDKETPRYVETFSQKQIISQGDRTLADTVSHATGMSGVASPTLSNSFSLRGFMPVSWLLDGLEMPGSTLQLGNPAHYQQVDILHGPGSALNGLSATAGSANLVSRQPSFIDAPVMLRYQLGSYSTHSLQSGAGGTLVEDKVAWRLDASGSQGNSQVQHERNRQSRVSGSLLFRLTDETTLTLYGDKMNNSSDNPYFGTPLIEGKVQSRLRGINYNNLTDARIASHATALQAVLDTTLAPGIAFNNHTWYYNGYRYWHSVERYRYSAATPDTINRDSWSDLSHKNTLLANRSSVSIDHTLLGLDNRMVTGIELQTSRFDYQKNGFPGAQDIPLLNPPREPFSAETNITRAPWSRVTQRQYAAFIEDSLQLTDSLSLLNQLRFTRLDMDWHYFAPARRESQNRSFLNAGIGLNWDISDGTTLYASYTNGKEAGGDIFFLGADQTHLPLTESQQWETGIKSRFWDNRASVNLALYQLRKNNLFTPSATTPGELLAVGQQTSRGIELSATARPTDRWEVAGNLAWTHARFDSFSAGSPPENLNGNQPAYIPTWTSNLALTWHPSAPLSLRSDLRYVGSSYNDSRNTKKMDDYITLDLSAEYKLTPKVSLGARVRNLTDTLYSYQRTYDGQALIAPARTWEGWITEIVAIVGYDPSRDPMGFSARNALSLPVVARTGLISAEALLMLRPEMIYSSSWYWFWSPEGASRDQITSWGISSWLSPGACSGQQSVPKEKISFAALFREIQDLAKIMHIEARGQALVNREEKHLAALRQRAAKLAPARLLWWYSGTDSPFVAGCCGVPDMLSKESGNHNIFSDISALWPNIAWEEIARRDPDILVLADLPRGGTGDSAKDKITFLEHFPLTSGLRAVKEKKFIILKIMTDMTWHTLVTLWDQQQSAYIASREARFDALMDTLALQFNGEFSLLELGCGPGSLTKRLLERFPAAQITAMDVDPVMLAIARETLAAWGARVRILSADLATPAWQEKIIGLRPDAIVSSTALHWLMPDRQHSLHVEILKLLADKGIFLNADHQRFTPIDSNKKAISERHDARTQQQAWDKGVVDWDKWFTLAKEIPEIANLTPAREAVFSGRPVPPSTTLAFQLASLSQAGFSETGTLWQLMDDYLIAGLRFGAVTLSLSEVIQLLHSAPVEDPRLALYQKIVWSLRLPRALLAMVCGGGLALAGAVLQTLTRNPLADPWLLGISSGAGLGAVTIIALGVQPLLTAMPGGAFLGALAAFGLVLLLAGRTIMQPARFMLSGVGIGQLLSALTSLIVFWQTDATTSRGFTFWLLGAFGQATWSQVAICAAALFFVGTLCLALSPTLNVMALGNLAARSLGVNVFALQISLYLAITLLTAILVSFCGAIGFVGLTVPHLAKMIIGNGHQWTLPASILCGAMLTLVSDTLARTLFAPRELPPGVITALIGVPAYVHAEPGQFHPALRSLTLTGTLTMLVIILAYLGGLLTIASPCILPVLPFVFARSDRPFVSTGLPLLVGMALTFTLFATLAAVGGGWVVAANQYGRGVALVLMAVFGITLLFPRLAERVMHPLVNAGNSLSNRVAPGQPAGPGASFLLGIATGLLWAPCAGPILGLVLTGAALQGANVGSTLLLLAYAAGAATSLALALLIGGKVFSAMKRSLGVGEWIRRILGAGMLLGVVAIAFGLDTGVLARLSTASTGGIEQALVKRLSPDSTTSNAPSPASVVKTSDDDTIPTLTDAGEMPSLSGATQWLNSPPLTAEALKGKVVLVDFWTYSCINCLRSLPYVKAWAEKYRDQGLVVIGVHAPEFAFERDVNNVTKEAKKLGVTYPIAIDNDYSIWRAFNNQYWPAHYFIDASGRIRYEHFGEGDYAQSERVIQELLRQAGARDVNSGISTVTASGVEQAASGQNDISPETYLGYMRAQNFASGEVTGDKPADYNKPSALPLDSWGLAGNWTVAGENITLNRPNGSIVYQFHARDLHLVLGPGPEGKPVRFKVTIDGQAPGSVHGSDVAPDGSGTVTEQRLYQLIRQSSGSGEHTFSIEFEDAGVNAYAFTFG</sequence>
<dbReference type="InterPro" id="IPR036942">
    <property type="entry name" value="Beta-barrel_TonB_sf"/>
</dbReference>
<dbReference type="Pfam" id="PF01032">
    <property type="entry name" value="FecCD"/>
    <property type="match status" value="1"/>
</dbReference>
<feature type="transmembrane region" description="Helical" evidence="13">
    <location>
        <begin position="1700"/>
        <end position="1720"/>
    </location>
</feature>
<protein>
    <submittedName>
        <fullName evidence="17">Protein dipZ</fullName>
    </submittedName>
</protein>
<proteinExistence type="inferred from homology"/>
<evidence type="ECO:0000259" key="16">
    <source>
        <dbReference type="PROSITE" id="PS51352"/>
    </source>
</evidence>
<dbReference type="SUPFAM" id="SSF53807">
    <property type="entry name" value="Helical backbone' metal receptor"/>
    <property type="match status" value="1"/>
</dbReference>
<feature type="transmembrane region" description="Helical" evidence="13">
    <location>
        <begin position="1254"/>
        <end position="1274"/>
    </location>
</feature>
<feature type="transmembrane region" description="Helical" evidence="13">
    <location>
        <begin position="1546"/>
        <end position="1570"/>
    </location>
</feature>
<feature type="transmembrane region" description="Helical" evidence="13">
    <location>
        <begin position="1576"/>
        <end position="1594"/>
    </location>
</feature>
<dbReference type="Pfam" id="PF17991">
    <property type="entry name" value="Thioredoxin_10"/>
    <property type="match status" value="1"/>
</dbReference>
<reference evidence="17 18" key="1">
    <citation type="submission" date="2012-10" db="EMBL/GenBank/DDBJ databases">
        <title>Genome sequencing and analysis of entomopathogenic fungi Beauveria bassiana D1-5.</title>
        <authorList>
            <person name="Li Q."/>
            <person name="Wang L."/>
            <person name="Zhang Z."/>
            <person name="Wang Q."/>
            <person name="Ren J."/>
            <person name="Wang M."/>
            <person name="Xu W."/>
            <person name="Wang J."/>
            <person name="Lu Y."/>
            <person name="Du Q."/>
            <person name="Sun Z."/>
        </authorList>
    </citation>
    <scope>NUCLEOTIDE SEQUENCE [LARGE SCALE GENOMIC DNA]</scope>
    <source>
        <strain evidence="17 18">D1-5</strain>
    </source>
</reference>
<feature type="transmembrane region" description="Helical" evidence="13">
    <location>
        <begin position="1507"/>
        <end position="1534"/>
    </location>
</feature>
<dbReference type="Gene3D" id="2.170.130.10">
    <property type="entry name" value="TonB-dependent receptor, plug domain"/>
    <property type="match status" value="1"/>
</dbReference>
<keyword evidence="9" id="KW-0798">TonB box</keyword>
<dbReference type="Pfam" id="PF08534">
    <property type="entry name" value="Redoxin"/>
    <property type="match status" value="1"/>
</dbReference>
<evidence type="ECO:0000256" key="8">
    <source>
        <dbReference type="ARBA" id="ARBA00022989"/>
    </source>
</evidence>
<comment type="caution">
    <text evidence="17">The sequence shown here is derived from an EMBL/GenBank/DDBJ whole genome shotgun (WGS) entry which is preliminary data.</text>
</comment>
<evidence type="ECO:0000256" key="12">
    <source>
        <dbReference type="SAM" id="MobiDB-lite"/>
    </source>
</evidence>
<dbReference type="Gene3D" id="2.40.170.20">
    <property type="entry name" value="TonB-dependent receptor, beta-barrel domain"/>
    <property type="match status" value="1"/>
</dbReference>
<dbReference type="InterPro" id="IPR039426">
    <property type="entry name" value="TonB-dep_rcpt-like"/>
</dbReference>
<dbReference type="PROSITE" id="PS52016">
    <property type="entry name" value="TONB_DEPENDENT_REC_3"/>
    <property type="match status" value="1"/>
</dbReference>
<feature type="transmembrane region" description="Helical" evidence="13">
    <location>
        <begin position="1666"/>
        <end position="1688"/>
    </location>
</feature>
<evidence type="ECO:0000256" key="1">
    <source>
        <dbReference type="ARBA" id="ARBA00004571"/>
    </source>
</evidence>
<dbReference type="Pfam" id="PF01497">
    <property type="entry name" value="Peripla_BP_2"/>
    <property type="match status" value="1"/>
</dbReference>
<dbReference type="PANTHER" id="PTHR32552:SF84">
    <property type="entry name" value="TONB-DEPENDENT RECEPTOR-RELATED"/>
    <property type="match status" value="1"/>
</dbReference>
<dbReference type="InterPro" id="IPR000522">
    <property type="entry name" value="ABC_transptr_permease_BtuC"/>
</dbReference>
<dbReference type="SUPFAM" id="SSF81345">
    <property type="entry name" value="ABC transporter involved in vitamin B12 uptake, BtuC"/>
    <property type="match status" value="1"/>
</dbReference>
<evidence type="ECO:0000256" key="6">
    <source>
        <dbReference type="ARBA" id="ARBA00022475"/>
    </source>
</evidence>
<dbReference type="InterPro" id="IPR012910">
    <property type="entry name" value="Plug_dom"/>
</dbReference>
<evidence type="ECO:0000256" key="11">
    <source>
        <dbReference type="ARBA" id="ARBA00023237"/>
    </source>
</evidence>
<name>A0A0A2VSV5_BEABA</name>
<dbReference type="InterPro" id="IPR041698">
    <property type="entry name" value="Methyltransf_25"/>
</dbReference>
<dbReference type="CDD" id="cd01347">
    <property type="entry name" value="ligand_gated_channel"/>
    <property type="match status" value="1"/>
</dbReference>
<keyword evidence="5" id="KW-0813">Transport</keyword>
<dbReference type="InterPro" id="IPR037066">
    <property type="entry name" value="Plug_dom_sf"/>
</dbReference>
<feature type="transmembrane region" description="Helical" evidence="13">
    <location>
        <begin position="1395"/>
        <end position="1421"/>
    </location>
</feature>
<feature type="region of interest" description="Disordered" evidence="12">
    <location>
        <begin position="1746"/>
        <end position="1765"/>
    </location>
</feature>
<evidence type="ECO:0000256" key="9">
    <source>
        <dbReference type="ARBA" id="ARBA00023077"/>
    </source>
</evidence>
<dbReference type="CDD" id="cd03012">
    <property type="entry name" value="TlpA_like_DipZ_like"/>
    <property type="match status" value="1"/>
</dbReference>
<evidence type="ECO:0000256" key="4">
    <source>
        <dbReference type="ARBA" id="ARBA00010505"/>
    </source>
</evidence>
<dbReference type="CDD" id="cd02440">
    <property type="entry name" value="AdoMet_MTases"/>
    <property type="match status" value="1"/>
</dbReference>
<evidence type="ECO:0000256" key="3">
    <source>
        <dbReference type="ARBA" id="ARBA00007935"/>
    </source>
</evidence>
<dbReference type="Gene3D" id="3.40.50.1980">
    <property type="entry name" value="Nitrogenase molybdenum iron protein domain"/>
    <property type="match status" value="1"/>
</dbReference>
<dbReference type="Gene3D" id="3.40.50.150">
    <property type="entry name" value="Vaccinia Virus protein VP39"/>
    <property type="match status" value="1"/>
</dbReference>
<dbReference type="EMBL" id="ANFO01001145">
    <property type="protein sequence ID" value="KGQ03889.1"/>
    <property type="molecule type" value="Genomic_DNA"/>
</dbReference>
<dbReference type="Gene3D" id="1.10.3470.10">
    <property type="entry name" value="ABC transporter involved in vitamin B12 uptake, BtuC"/>
    <property type="match status" value="1"/>
</dbReference>
<dbReference type="Gene3D" id="2.60.120.260">
    <property type="entry name" value="Galactose-binding domain-like"/>
    <property type="match status" value="1"/>
</dbReference>
<evidence type="ECO:0000313" key="17">
    <source>
        <dbReference type="EMBL" id="KGQ03889.1"/>
    </source>
</evidence>
<dbReference type="STRING" id="1245745.A0A0A2VSV5"/>
<keyword evidence="7 13" id="KW-0812">Transmembrane</keyword>
<comment type="subcellular location">
    <subcellularLocation>
        <location evidence="2">Cell membrane</location>
        <topology evidence="2">Multi-pass membrane protein</topology>
    </subcellularLocation>
    <subcellularLocation>
        <location evidence="1">Cell outer membrane</location>
        <topology evidence="1">Multi-pass membrane protein</topology>
    </subcellularLocation>
</comment>
<evidence type="ECO:0000313" key="18">
    <source>
        <dbReference type="Proteomes" id="UP000030106"/>
    </source>
</evidence>
<dbReference type="GO" id="GO:0015344">
    <property type="term" value="F:siderophore uptake transmembrane transporter activity"/>
    <property type="evidence" value="ECO:0007669"/>
    <property type="project" value="TreeGrafter"/>
</dbReference>
<evidence type="ECO:0000256" key="13">
    <source>
        <dbReference type="SAM" id="Phobius"/>
    </source>
</evidence>
<dbReference type="SUPFAM" id="SSF53335">
    <property type="entry name" value="S-adenosyl-L-methionine-dependent methyltransferases"/>
    <property type="match status" value="1"/>
</dbReference>
<feature type="transmembrane region" description="Helical" evidence="13">
    <location>
        <begin position="1628"/>
        <end position="1654"/>
    </location>
</feature>
<keyword evidence="8 13" id="KW-1133">Transmembrane helix</keyword>
<dbReference type="SUPFAM" id="SSF52833">
    <property type="entry name" value="Thioredoxin-like"/>
    <property type="match status" value="1"/>
</dbReference>
<dbReference type="GO" id="GO:0016491">
    <property type="term" value="F:oxidoreductase activity"/>
    <property type="evidence" value="ECO:0007669"/>
    <property type="project" value="InterPro"/>
</dbReference>
<dbReference type="InterPro" id="IPR036249">
    <property type="entry name" value="Thioredoxin-like_sf"/>
</dbReference>
<dbReference type="FunFam" id="1.10.3470.10:FF:000001">
    <property type="entry name" value="Vitamin B12 ABC transporter permease BtuC"/>
    <property type="match status" value="1"/>
</dbReference>
<dbReference type="Pfam" id="PF13649">
    <property type="entry name" value="Methyltransf_25"/>
    <property type="match status" value="1"/>
</dbReference>
<evidence type="ECO:0000259" key="15">
    <source>
        <dbReference type="PROSITE" id="PS50983"/>
    </source>
</evidence>
<dbReference type="PANTHER" id="PTHR32552">
    <property type="entry name" value="FERRICHROME IRON RECEPTOR-RELATED"/>
    <property type="match status" value="1"/>
</dbReference>
<feature type="chain" id="PRO_5002006692" evidence="14">
    <location>
        <begin position="24"/>
        <end position="2091"/>
    </location>
</feature>
<feature type="domain" description="Fe/B12 periplasmic-binding" evidence="15">
    <location>
        <begin position="678"/>
        <end position="973"/>
    </location>
</feature>
<gene>
    <name evidence="17" type="ORF">BBAD15_g10872</name>
</gene>
<dbReference type="InterPro" id="IPR029063">
    <property type="entry name" value="SAM-dependent_MTases_sf"/>
</dbReference>
<evidence type="ECO:0000256" key="5">
    <source>
        <dbReference type="ARBA" id="ARBA00022448"/>
    </source>
</evidence>
<dbReference type="InterPro" id="IPR002491">
    <property type="entry name" value="ABC_transptr_periplasmic_BD"/>
</dbReference>
<organism evidence="17 18">
    <name type="scientific">Beauveria bassiana D1-5</name>
    <dbReference type="NCBI Taxonomy" id="1245745"/>
    <lineage>
        <taxon>Eukaryota</taxon>
        <taxon>Fungi</taxon>
        <taxon>Dikarya</taxon>
        <taxon>Ascomycota</taxon>
        <taxon>Pezizomycotina</taxon>
        <taxon>Sordariomycetes</taxon>
        <taxon>Hypocreomycetidae</taxon>
        <taxon>Hypocreales</taxon>
        <taxon>Cordycipitaceae</taxon>
        <taxon>Beauveria</taxon>
    </lineage>
</organism>
<dbReference type="InterPro" id="IPR013740">
    <property type="entry name" value="Redoxin"/>
</dbReference>
<dbReference type="InterPro" id="IPR041017">
    <property type="entry name" value="Thioredoxin_10"/>
</dbReference>
<evidence type="ECO:0000256" key="7">
    <source>
        <dbReference type="ARBA" id="ARBA00022692"/>
    </source>
</evidence>
<dbReference type="PROSITE" id="PS50983">
    <property type="entry name" value="FE_B12_PBP"/>
    <property type="match status" value="1"/>
</dbReference>
<feature type="transmembrane region" description="Helical" evidence="13">
    <location>
        <begin position="1280"/>
        <end position="1300"/>
    </location>
</feature>
<dbReference type="InterPro" id="IPR013766">
    <property type="entry name" value="Thioredoxin_domain"/>
</dbReference>
<evidence type="ECO:0000256" key="10">
    <source>
        <dbReference type="ARBA" id="ARBA00023136"/>
    </source>
</evidence>
<dbReference type="InterPro" id="IPR000531">
    <property type="entry name" value="Beta-barrel_TonB"/>
</dbReference>
<keyword evidence="14" id="KW-0732">Signal</keyword>
<feature type="transmembrane region" description="Helical" evidence="13">
    <location>
        <begin position="1225"/>
        <end position="1242"/>
    </location>
</feature>
<dbReference type="GO" id="GO:0005886">
    <property type="term" value="C:plasma membrane"/>
    <property type="evidence" value="ECO:0007669"/>
    <property type="project" value="UniProtKB-SubCell"/>
</dbReference>
<dbReference type="SUPFAM" id="SSF56935">
    <property type="entry name" value="Porins"/>
    <property type="match status" value="1"/>
</dbReference>
<feature type="signal peptide" evidence="14">
    <location>
        <begin position="1"/>
        <end position="23"/>
    </location>
</feature>
<dbReference type="HOGENOM" id="CLU_232513_0_0_1"/>
<evidence type="ECO:0000256" key="14">
    <source>
        <dbReference type="SAM" id="SignalP"/>
    </source>
</evidence>
<dbReference type="Gene3D" id="3.40.30.10">
    <property type="entry name" value="Glutaredoxin"/>
    <property type="match status" value="1"/>
</dbReference>
<feature type="transmembrane region" description="Helical" evidence="13">
    <location>
        <begin position="1441"/>
        <end position="1461"/>
    </location>
</feature>
<comment type="similarity">
    <text evidence="3">Belongs to the binding-protein-dependent transport system permease family. FecCD subfamily.</text>
</comment>
<keyword evidence="11" id="KW-0998">Cell outer membrane</keyword>
<feature type="transmembrane region" description="Helical" evidence="13">
    <location>
        <begin position="1312"/>
        <end position="1333"/>
    </location>
</feature>
<feature type="transmembrane region" description="Helical" evidence="13">
    <location>
        <begin position="1353"/>
        <end position="1374"/>
    </location>
</feature>
<feature type="compositionally biased region" description="Polar residues" evidence="12">
    <location>
        <begin position="1746"/>
        <end position="1755"/>
    </location>
</feature>
<keyword evidence="6" id="KW-1003">Cell membrane</keyword>
<dbReference type="Pfam" id="PF00593">
    <property type="entry name" value="TonB_dep_Rec_b-barrel"/>
    <property type="match status" value="1"/>
</dbReference>
<dbReference type="InterPro" id="IPR037294">
    <property type="entry name" value="ABC_BtuC-like"/>
</dbReference>